<accession>A0A7W3MZP5</accession>
<dbReference type="Proteomes" id="UP000539313">
    <property type="component" value="Unassembled WGS sequence"/>
</dbReference>
<feature type="transmembrane region" description="Helical" evidence="5">
    <location>
        <begin position="288"/>
        <end position="311"/>
    </location>
</feature>
<dbReference type="InterPro" id="IPR024163">
    <property type="entry name" value="Aerotolerance_reg_N"/>
</dbReference>
<comment type="caution">
    <text evidence="7">The sequence shown here is derived from an EMBL/GenBank/DDBJ whole genome shotgun (WGS) entry which is preliminary data.</text>
</comment>
<organism evidence="7 8">
    <name type="scientific">Thermomonospora cellulosilytica</name>
    <dbReference type="NCBI Taxonomy" id="1411118"/>
    <lineage>
        <taxon>Bacteria</taxon>
        <taxon>Bacillati</taxon>
        <taxon>Actinomycetota</taxon>
        <taxon>Actinomycetes</taxon>
        <taxon>Streptosporangiales</taxon>
        <taxon>Thermomonosporaceae</taxon>
        <taxon>Thermomonospora</taxon>
    </lineage>
</organism>
<dbReference type="Pfam" id="PF07584">
    <property type="entry name" value="BatA"/>
    <property type="match status" value="1"/>
</dbReference>
<dbReference type="InterPro" id="IPR036465">
    <property type="entry name" value="vWFA_dom_sf"/>
</dbReference>
<keyword evidence="4 5" id="KW-0472">Membrane</keyword>
<evidence type="ECO:0000256" key="5">
    <source>
        <dbReference type="SAM" id="Phobius"/>
    </source>
</evidence>
<proteinExistence type="predicted"/>
<protein>
    <submittedName>
        <fullName evidence="7">Ca-activated chloride channel family protein</fullName>
    </submittedName>
</protein>
<name>A0A7W3MZP5_9ACTN</name>
<dbReference type="PANTHER" id="PTHR22550:SF5">
    <property type="entry name" value="LEUCINE ZIPPER PROTEIN 4"/>
    <property type="match status" value="1"/>
</dbReference>
<evidence type="ECO:0000256" key="4">
    <source>
        <dbReference type="ARBA" id="ARBA00023136"/>
    </source>
</evidence>
<keyword evidence="2 5" id="KW-0812">Transmembrane</keyword>
<dbReference type="EMBL" id="JACJII010000001">
    <property type="protein sequence ID" value="MBA9004863.1"/>
    <property type="molecule type" value="Genomic_DNA"/>
</dbReference>
<dbReference type="InterPro" id="IPR050768">
    <property type="entry name" value="UPF0353/GerABKA_families"/>
</dbReference>
<dbReference type="Gene3D" id="3.40.50.410">
    <property type="entry name" value="von Willebrand factor, type A domain"/>
    <property type="match status" value="1"/>
</dbReference>
<dbReference type="Pfam" id="PF13519">
    <property type="entry name" value="VWA_2"/>
    <property type="match status" value="1"/>
</dbReference>
<keyword evidence="8" id="KW-1185">Reference proteome</keyword>
<feature type="domain" description="VWFA" evidence="6">
    <location>
        <begin position="87"/>
        <end position="275"/>
    </location>
</feature>
<gene>
    <name evidence="7" type="ORF">HNR21_003745</name>
</gene>
<reference evidence="7 8" key="1">
    <citation type="submission" date="2020-08" db="EMBL/GenBank/DDBJ databases">
        <title>Sequencing the genomes of 1000 actinobacteria strains.</title>
        <authorList>
            <person name="Klenk H.-P."/>
        </authorList>
    </citation>
    <scope>NUCLEOTIDE SEQUENCE [LARGE SCALE GENOMIC DNA]</scope>
    <source>
        <strain evidence="7 8">DSM 45823</strain>
    </source>
</reference>
<sequence>MTFLSPTRLLLLTAVAALVVVYVVMQRRRGRYAVRFTNLELLEKVAPVRPGWRRHVPAALFVLMLGLLTTAFARPAADVRVPREQATIVIAVDVSSSMQAVDVAPDRLTAAKRAARSFLAALPARFNVGLVSFAGSAQVVVPPTTDRRAVQAGVDGLALAPRTAIGEAVHTSLQAIAGFGAQWGRSAPPARIVLLSDGSNTTGRSPEQAAQQAVQARVPVSTIAYGTPDGFIESEGARVPVPVDGPALERLARTTGGHFYEAATGEELRQVYADIGSSIGHRTEQREIWAWFVGAALLAGCAAAAGSLLWFSRLP</sequence>
<dbReference type="PROSITE" id="PS50234">
    <property type="entry name" value="VWFA"/>
    <property type="match status" value="1"/>
</dbReference>
<keyword evidence="3 5" id="KW-1133">Transmembrane helix</keyword>
<evidence type="ECO:0000256" key="1">
    <source>
        <dbReference type="ARBA" id="ARBA00022475"/>
    </source>
</evidence>
<evidence type="ECO:0000256" key="3">
    <source>
        <dbReference type="ARBA" id="ARBA00022989"/>
    </source>
</evidence>
<dbReference type="SUPFAM" id="SSF53300">
    <property type="entry name" value="vWA-like"/>
    <property type="match status" value="1"/>
</dbReference>
<evidence type="ECO:0000259" key="6">
    <source>
        <dbReference type="PROSITE" id="PS50234"/>
    </source>
</evidence>
<dbReference type="AlphaFoldDB" id="A0A7W3MZP5"/>
<feature type="transmembrane region" description="Helical" evidence="5">
    <location>
        <begin position="6"/>
        <end position="25"/>
    </location>
</feature>
<keyword evidence="1" id="KW-1003">Cell membrane</keyword>
<evidence type="ECO:0000313" key="8">
    <source>
        <dbReference type="Proteomes" id="UP000539313"/>
    </source>
</evidence>
<evidence type="ECO:0000256" key="2">
    <source>
        <dbReference type="ARBA" id="ARBA00022692"/>
    </source>
</evidence>
<dbReference type="PANTHER" id="PTHR22550">
    <property type="entry name" value="SPORE GERMINATION PROTEIN"/>
    <property type="match status" value="1"/>
</dbReference>
<dbReference type="InterPro" id="IPR002035">
    <property type="entry name" value="VWF_A"/>
</dbReference>
<dbReference type="RefSeq" id="WP_182706192.1">
    <property type="nucleotide sequence ID" value="NZ_JACJII010000001.1"/>
</dbReference>
<evidence type="ECO:0000313" key="7">
    <source>
        <dbReference type="EMBL" id="MBA9004863.1"/>
    </source>
</evidence>
<dbReference type="SMART" id="SM00327">
    <property type="entry name" value="VWA"/>
    <property type="match status" value="1"/>
</dbReference>